<dbReference type="CDD" id="cd01146">
    <property type="entry name" value="FhuD"/>
    <property type="match status" value="1"/>
</dbReference>
<feature type="chain" id="PRO_5016620016" evidence="6">
    <location>
        <begin position="26"/>
        <end position="311"/>
    </location>
</feature>
<gene>
    <name evidence="8" type="ORF">TH30_18315</name>
</gene>
<dbReference type="GO" id="GO:1901678">
    <property type="term" value="P:iron coordination entity transport"/>
    <property type="evidence" value="ECO:0007669"/>
    <property type="project" value="UniProtKB-ARBA"/>
</dbReference>
<dbReference type="GO" id="GO:0030288">
    <property type="term" value="C:outer membrane-bounded periplasmic space"/>
    <property type="evidence" value="ECO:0007669"/>
    <property type="project" value="TreeGrafter"/>
</dbReference>
<keyword evidence="3" id="KW-0813">Transport</keyword>
<proteinExistence type="inferred from homology"/>
<sequence>MKTIRAAFRCLVLCIGLVAVNGTYAKADPIRIEHERGILELPAPAKRVATINWSFTETVIELGLSPVAVADPQDYADWVAEPKLPDGFVDLGQRSSPNLEALRAAKPDLIITIPDIGMSYEKLSEIAPVLELKLFDEKRPAFEAARDVFAKIAKATGREAEGQAYLAHVDAKLAEYGERIRMALGPDQKLNVIYFFDESTIGIFGGTSLPGSVMAAMNVPMGFTGEVNKWGFARGGLELIAPYAEGSVVYTNPVPDTILEKMFASPMWKFMAFTRNNRVYELPVVWMYGGVPSSLRFARLLTESIENGPHR</sequence>
<feature type="domain" description="Fe/B12 periplasmic-binding" evidence="7">
    <location>
        <begin position="47"/>
        <end position="309"/>
    </location>
</feature>
<evidence type="ECO:0000256" key="2">
    <source>
        <dbReference type="ARBA" id="ARBA00008814"/>
    </source>
</evidence>
<comment type="similarity">
    <text evidence="2">Belongs to the bacterial solute-binding protein 8 family.</text>
</comment>
<evidence type="ECO:0000313" key="8">
    <source>
        <dbReference type="EMBL" id="RCK43569.1"/>
    </source>
</evidence>
<keyword evidence="5 6" id="KW-0732">Signal</keyword>
<name>A0A367WQT5_9PROT</name>
<dbReference type="Gene3D" id="3.40.50.1980">
    <property type="entry name" value="Nitrogenase molybdenum iron protein domain"/>
    <property type="match status" value="2"/>
</dbReference>
<keyword evidence="4" id="KW-0410">Iron transport</keyword>
<evidence type="ECO:0000256" key="4">
    <source>
        <dbReference type="ARBA" id="ARBA00022496"/>
    </source>
</evidence>
<keyword evidence="4" id="KW-0406">Ion transport</keyword>
<organism evidence="8 9">
    <name type="scientific">Thalassospira profundimaris</name>
    <dbReference type="NCBI Taxonomy" id="502049"/>
    <lineage>
        <taxon>Bacteria</taxon>
        <taxon>Pseudomonadati</taxon>
        <taxon>Pseudomonadota</taxon>
        <taxon>Alphaproteobacteria</taxon>
        <taxon>Rhodospirillales</taxon>
        <taxon>Thalassospiraceae</taxon>
        <taxon>Thalassospira</taxon>
    </lineage>
</organism>
<dbReference type="PANTHER" id="PTHR30532">
    <property type="entry name" value="IRON III DICITRATE-BINDING PERIPLASMIC PROTEIN"/>
    <property type="match status" value="1"/>
</dbReference>
<evidence type="ECO:0000256" key="3">
    <source>
        <dbReference type="ARBA" id="ARBA00022448"/>
    </source>
</evidence>
<dbReference type="OrthoDB" id="8370650at2"/>
<dbReference type="AlphaFoldDB" id="A0A367WQT5"/>
<dbReference type="Pfam" id="PF01497">
    <property type="entry name" value="Peripla_BP_2"/>
    <property type="match status" value="1"/>
</dbReference>
<dbReference type="InterPro" id="IPR051313">
    <property type="entry name" value="Bact_iron-sidero_bind"/>
</dbReference>
<evidence type="ECO:0000256" key="5">
    <source>
        <dbReference type="ARBA" id="ARBA00022729"/>
    </source>
</evidence>
<dbReference type="EMBL" id="JPWI01000013">
    <property type="protein sequence ID" value="RCK43569.1"/>
    <property type="molecule type" value="Genomic_DNA"/>
</dbReference>
<dbReference type="PANTHER" id="PTHR30532:SF1">
    <property type="entry name" value="IRON(3+)-HYDROXAMATE-BINDING PROTEIN FHUD"/>
    <property type="match status" value="1"/>
</dbReference>
<dbReference type="PRINTS" id="PR01715">
    <property type="entry name" value="FERRIBNDNGPP"/>
</dbReference>
<evidence type="ECO:0000256" key="1">
    <source>
        <dbReference type="ARBA" id="ARBA00004196"/>
    </source>
</evidence>
<evidence type="ECO:0000256" key="6">
    <source>
        <dbReference type="SAM" id="SignalP"/>
    </source>
</evidence>
<comment type="subcellular location">
    <subcellularLocation>
        <location evidence="1">Cell envelope</location>
    </subcellularLocation>
</comment>
<protein>
    <submittedName>
        <fullName evidence="8">Hydrogenase expression protein</fullName>
    </submittedName>
</protein>
<evidence type="ECO:0000313" key="9">
    <source>
        <dbReference type="Proteomes" id="UP000252255"/>
    </source>
</evidence>
<dbReference type="InterPro" id="IPR002491">
    <property type="entry name" value="ABC_transptr_periplasmic_BD"/>
</dbReference>
<accession>A0A367WQT5</accession>
<dbReference type="PROSITE" id="PS50983">
    <property type="entry name" value="FE_B12_PBP"/>
    <property type="match status" value="1"/>
</dbReference>
<dbReference type="SUPFAM" id="SSF53807">
    <property type="entry name" value="Helical backbone' metal receptor"/>
    <property type="match status" value="1"/>
</dbReference>
<reference evidence="8 9" key="1">
    <citation type="submission" date="2014-07" db="EMBL/GenBank/DDBJ databases">
        <title>Draft genome sequence of Thalassospira profundimaris PR54-5.</title>
        <authorList>
            <person name="Lai Q."/>
            <person name="Shao Z."/>
        </authorList>
    </citation>
    <scope>NUCLEOTIDE SEQUENCE [LARGE SCALE GENOMIC DNA]</scope>
    <source>
        <strain evidence="8 9">PR54-5</strain>
    </source>
</reference>
<dbReference type="RefSeq" id="WP_114099449.1">
    <property type="nucleotide sequence ID" value="NZ_JPWI01000013.1"/>
</dbReference>
<dbReference type="Proteomes" id="UP000252255">
    <property type="component" value="Unassembled WGS sequence"/>
</dbReference>
<keyword evidence="4" id="KW-0408">Iron</keyword>
<feature type="signal peptide" evidence="6">
    <location>
        <begin position="1"/>
        <end position="25"/>
    </location>
</feature>
<comment type="caution">
    <text evidence="8">The sequence shown here is derived from an EMBL/GenBank/DDBJ whole genome shotgun (WGS) entry which is preliminary data.</text>
</comment>
<evidence type="ECO:0000259" key="7">
    <source>
        <dbReference type="PROSITE" id="PS50983"/>
    </source>
</evidence>